<dbReference type="AlphaFoldDB" id="A0A485LBZ8"/>
<dbReference type="InterPro" id="IPR002110">
    <property type="entry name" value="Ankyrin_rpt"/>
</dbReference>
<keyword evidence="4" id="KW-0863">Zinc-finger</keyword>
<dbReference type="PROSITE" id="PS50089">
    <property type="entry name" value="ZF_RING_2"/>
    <property type="match status" value="1"/>
</dbReference>
<dbReference type="Proteomes" id="UP000332933">
    <property type="component" value="Unassembled WGS sequence"/>
</dbReference>
<evidence type="ECO:0000313" key="8">
    <source>
        <dbReference type="EMBL" id="VFT95823.1"/>
    </source>
</evidence>
<dbReference type="EMBL" id="VJMH01006444">
    <property type="protein sequence ID" value="KAF0689463.1"/>
    <property type="molecule type" value="Genomic_DNA"/>
</dbReference>
<keyword evidence="1" id="KW-0677">Repeat</keyword>
<evidence type="ECO:0000256" key="2">
    <source>
        <dbReference type="ARBA" id="ARBA00023043"/>
    </source>
</evidence>
<feature type="repeat" description="ANK" evidence="3">
    <location>
        <begin position="114"/>
        <end position="146"/>
    </location>
</feature>
<dbReference type="InterPro" id="IPR001841">
    <property type="entry name" value="Znf_RING"/>
</dbReference>
<organism evidence="8 9">
    <name type="scientific">Aphanomyces stellatus</name>
    <dbReference type="NCBI Taxonomy" id="120398"/>
    <lineage>
        <taxon>Eukaryota</taxon>
        <taxon>Sar</taxon>
        <taxon>Stramenopiles</taxon>
        <taxon>Oomycota</taxon>
        <taxon>Saprolegniomycetes</taxon>
        <taxon>Saprolegniales</taxon>
        <taxon>Verrucalvaceae</taxon>
        <taxon>Aphanomyces</taxon>
    </lineage>
</organism>
<evidence type="ECO:0000256" key="1">
    <source>
        <dbReference type="ARBA" id="ARBA00022737"/>
    </source>
</evidence>
<dbReference type="Pfam" id="PF13920">
    <property type="entry name" value="zf-C3HC4_3"/>
    <property type="match status" value="1"/>
</dbReference>
<reference evidence="8 9" key="1">
    <citation type="submission" date="2019-03" db="EMBL/GenBank/DDBJ databases">
        <authorList>
            <person name="Gaulin E."/>
            <person name="Dumas B."/>
        </authorList>
    </citation>
    <scope>NUCLEOTIDE SEQUENCE [LARGE SCALE GENOMIC DNA]</scope>
    <source>
        <strain evidence="8">CBS 568.67</strain>
    </source>
</reference>
<dbReference type="InterPro" id="IPR013083">
    <property type="entry name" value="Znf_RING/FYVE/PHD"/>
</dbReference>
<dbReference type="EMBL" id="CAADRA010006465">
    <property type="protein sequence ID" value="VFT95823.1"/>
    <property type="molecule type" value="Genomic_DNA"/>
</dbReference>
<reference evidence="7" key="2">
    <citation type="submission" date="2019-06" db="EMBL/GenBank/DDBJ databases">
        <title>Genomics analysis of Aphanomyces spp. identifies a new class of oomycete effector associated with host adaptation.</title>
        <authorList>
            <person name="Gaulin E."/>
        </authorList>
    </citation>
    <scope>NUCLEOTIDE SEQUENCE</scope>
    <source>
        <strain evidence="7">CBS 578.67</strain>
    </source>
</reference>
<keyword evidence="4" id="KW-0862">Zinc</keyword>
<dbReference type="OrthoDB" id="1711136at2759"/>
<dbReference type="SUPFAM" id="SSF48403">
    <property type="entry name" value="Ankyrin repeat"/>
    <property type="match status" value="1"/>
</dbReference>
<dbReference type="CDD" id="cd00821">
    <property type="entry name" value="PH"/>
    <property type="match status" value="1"/>
</dbReference>
<dbReference type="SUPFAM" id="SSF57850">
    <property type="entry name" value="RING/U-box"/>
    <property type="match status" value="1"/>
</dbReference>
<dbReference type="PROSITE" id="PS50088">
    <property type="entry name" value="ANK_REPEAT"/>
    <property type="match status" value="1"/>
</dbReference>
<feature type="domain" description="RING-type" evidence="6">
    <location>
        <begin position="456"/>
        <end position="494"/>
    </location>
</feature>
<protein>
    <submittedName>
        <fullName evidence="8">Aste57867_19098 protein</fullName>
    </submittedName>
</protein>
<dbReference type="PANTHER" id="PTHR24171:SF8">
    <property type="entry name" value="BRCA1-ASSOCIATED RING DOMAIN PROTEIN 1"/>
    <property type="match status" value="1"/>
</dbReference>
<evidence type="ECO:0000256" key="3">
    <source>
        <dbReference type="PROSITE-ProRule" id="PRU00023"/>
    </source>
</evidence>
<dbReference type="SMART" id="SM00184">
    <property type="entry name" value="RING"/>
    <property type="match status" value="1"/>
</dbReference>
<keyword evidence="4" id="KW-0479">Metal-binding</keyword>
<keyword evidence="9" id="KW-1185">Reference proteome</keyword>
<evidence type="ECO:0000313" key="9">
    <source>
        <dbReference type="Proteomes" id="UP000332933"/>
    </source>
</evidence>
<feature type="region of interest" description="Disordered" evidence="5">
    <location>
        <begin position="351"/>
        <end position="373"/>
    </location>
</feature>
<evidence type="ECO:0000256" key="4">
    <source>
        <dbReference type="PROSITE-ProRule" id="PRU00175"/>
    </source>
</evidence>
<dbReference type="PANTHER" id="PTHR24171">
    <property type="entry name" value="ANKYRIN REPEAT DOMAIN-CONTAINING PROTEIN 39-RELATED"/>
    <property type="match status" value="1"/>
</dbReference>
<evidence type="ECO:0000313" key="7">
    <source>
        <dbReference type="EMBL" id="KAF0689463.1"/>
    </source>
</evidence>
<dbReference type="Gene3D" id="1.25.40.20">
    <property type="entry name" value="Ankyrin repeat-containing domain"/>
    <property type="match status" value="1"/>
</dbReference>
<dbReference type="CDD" id="cd23129">
    <property type="entry name" value="RING-HC_XBAT35-like"/>
    <property type="match status" value="1"/>
</dbReference>
<dbReference type="GO" id="GO:0004842">
    <property type="term" value="F:ubiquitin-protein transferase activity"/>
    <property type="evidence" value="ECO:0007669"/>
    <property type="project" value="TreeGrafter"/>
</dbReference>
<dbReference type="GO" id="GO:0085020">
    <property type="term" value="P:protein K6-linked ubiquitination"/>
    <property type="evidence" value="ECO:0007669"/>
    <property type="project" value="TreeGrafter"/>
</dbReference>
<dbReference type="GO" id="GO:0008270">
    <property type="term" value="F:zinc ion binding"/>
    <property type="evidence" value="ECO:0007669"/>
    <property type="project" value="UniProtKB-KW"/>
</dbReference>
<dbReference type="Gene3D" id="3.30.40.10">
    <property type="entry name" value="Zinc/RING finger domain, C3HC4 (zinc finger)"/>
    <property type="match status" value="1"/>
</dbReference>
<evidence type="ECO:0000259" key="6">
    <source>
        <dbReference type="PROSITE" id="PS50089"/>
    </source>
</evidence>
<name>A0A485LBZ8_9STRA</name>
<proteinExistence type="predicted"/>
<dbReference type="Pfam" id="PF12796">
    <property type="entry name" value="Ank_2"/>
    <property type="match status" value="1"/>
</dbReference>
<gene>
    <name evidence="8" type="primary">Aste57867_19098</name>
    <name evidence="7" type="ORF">As57867_019034</name>
    <name evidence="8" type="ORF">ASTE57867_19098</name>
</gene>
<accession>A0A485LBZ8</accession>
<dbReference type="PROSITE" id="PS50297">
    <property type="entry name" value="ANK_REP_REGION"/>
    <property type="match status" value="1"/>
</dbReference>
<keyword evidence="2 3" id="KW-0040">ANK repeat</keyword>
<dbReference type="SMART" id="SM00248">
    <property type="entry name" value="ANK"/>
    <property type="match status" value="2"/>
</dbReference>
<dbReference type="InterPro" id="IPR036770">
    <property type="entry name" value="Ankyrin_rpt-contain_sf"/>
</dbReference>
<sequence>MVLLPEKARAKRVAKVDKIHQKMLQQMEKRDKALWKQAALGYDPQNLQKWKIEEGAIAKKIESLKAEMVKKLDNPLELFPPNQVVWHAAKYGMLNILQGHLPAPGAVDFRDSSTQNTPLHVASFFGHLDCVQTLVHARTDVNATNAQGYSALLSACEQHRADVVQFLLSIPHLDPYIRTPTGLSAWQLIRKNAVLGDKWSQYAKCVRALDARCAIISGWLFESQRGAMINRLVLENVGLKAHTWHQRHVVVTRIANSPEVDFAIYETPSPNAYSAVPLCVIAFTLGDPITTPIPKRTLNNKPHSFAFDGHLIFPTSLPTKESFEFAALSEEAFAMWMQFFENLFLQASSATTTATTEQPPPTQSRVSQPPLSPVQTMPSNEIPDIPYEELFPVAAQAIPVAVEVTKSVSFEPAAPSAPDMRHSMLESMAGQLSLQPAPAPLYQAAVPSSPKRPSDCVVCFDAPQEGVCVPCGHNAVCMTCAPRILAQKACPVCRAEIREIIRIYQC</sequence>
<evidence type="ECO:0000256" key="5">
    <source>
        <dbReference type="SAM" id="MobiDB-lite"/>
    </source>
</evidence>